<reference evidence="2 3" key="1">
    <citation type="submission" date="2024-04" db="EMBL/GenBank/DDBJ databases">
        <authorList>
            <person name="Fracassetti M."/>
        </authorList>
    </citation>
    <scope>NUCLEOTIDE SEQUENCE [LARGE SCALE GENOMIC DNA]</scope>
</reference>
<accession>A0AAV2CED9</accession>
<keyword evidence="3" id="KW-1185">Reference proteome</keyword>
<protein>
    <submittedName>
        <fullName evidence="2">Uncharacterized protein</fullName>
    </submittedName>
</protein>
<dbReference type="Proteomes" id="UP001497516">
    <property type="component" value="Chromosome 1"/>
</dbReference>
<feature type="compositionally biased region" description="Acidic residues" evidence="1">
    <location>
        <begin position="90"/>
        <end position="107"/>
    </location>
</feature>
<evidence type="ECO:0000313" key="3">
    <source>
        <dbReference type="Proteomes" id="UP001497516"/>
    </source>
</evidence>
<organism evidence="2 3">
    <name type="scientific">Linum trigynum</name>
    <dbReference type="NCBI Taxonomy" id="586398"/>
    <lineage>
        <taxon>Eukaryota</taxon>
        <taxon>Viridiplantae</taxon>
        <taxon>Streptophyta</taxon>
        <taxon>Embryophyta</taxon>
        <taxon>Tracheophyta</taxon>
        <taxon>Spermatophyta</taxon>
        <taxon>Magnoliopsida</taxon>
        <taxon>eudicotyledons</taxon>
        <taxon>Gunneridae</taxon>
        <taxon>Pentapetalae</taxon>
        <taxon>rosids</taxon>
        <taxon>fabids</taxon>
        <taxon>Malpighiales</taxon>
        <taxon>Linaceae</taxon>
        <taxon>Linum</taxon>
    </lineage>
</organism>
<sequence length="121" mass="12941">MLKRNEKWVREALLCSARKRALALALETVTLEQVMNRESGAAIADSIRAGAAEVELGNGLVSSSLAEQGTAGEEVVDKGMDEGVVLTEEGVAEEESEGLAEEEEDRQGEEGGRQPSTQREP</sequence>
<proteinExistence type="predicted"/>
<dbReference type="EMBL" id="OZ034813">
    <property type="protein sequence ID" value="CAL1354362.1"/>
    <property type="molecule type" value="Genomic_DNA"/>
</dbReference>
<evidence type="ECO:0000313" key="2">
    <source>
        <dbReference type="EMBL" id="CAL1354362.1"/>
    </source>
</evidence>
<dbReference type="AlphaFoldDB" id="A0AAV2CED9"/>
<gene>
    <name evidence="2" type="ORF">LTRI10_LOCUS2182</name>
</gene>
<feature type="region of interest" description="Disordered" evidence="1">
    <location>
        <begin position="85"/>
        <end position="121"/>
    </location>
</feature>
<evidence type="ECO:0000256" key="1">
    <source>
        <dbReference type="SAM" id="MobiDB-lite"/>
    </source>
</evidence>
<name>A0AAV2CED9_9ROSI</name>